<evidence type="ECO:0000256" key="5">
    <source>
        <dbReference type="ARBA" id="ARBA00023315"/>
    </source>
</evidence>
<keyword evidence="5" id="KW-0012">Acyltransferase</keyword>
<dbReference type="Proteomes" id="UP001152797">
    <property type="component" value="Unassembled WGS sequence"/>
</dbReference>
<proteinExistence type="predicted"/>
<dbReference type="GO" id="GO:0002101">
    <property type="term" value="P:tRNA wobble cytosine modification"/>
    <property type="evidence" value="ECO:0007669"/>
    <property type="project" value="TreeGrafter"/>
</dbReference>
<keyword evidence="3" id="KW-0547">Nucleotide-binding</keyword>
<dbReference type="GO" id="GO:0000049">
    <property type="term" value="F:tRNA binding"/>
    <property type="evidence" value="ECO:0007669"/>
    <property type="project" value="TreeGrafter"/>
</dbReference>
<dbReference type="GO" id="GO:1904812">
    <property type="term" value="P:rRNA acetylation involved in maturation of SSU-rRNA"/>
    <property type="evidence" value="ECO:0007669"/>
    <property type="project" value="TreeGrafter"/>
</dbReference>
<dbReference type="EMBL" id="CAMXCT020000374">
    <property type="protein sequence ID" value="CAL1131284.1"/>
    <property type="molecule type" value="Genomic_DNA"/>
</dbReference>
<dbReference type="AlphaFoldDB" id="A0A9P1BR32"/>
<evidence type="ECO:0000313" key="9">
    <source>
        <dbReference type="EMBL" id="CAI3977909.1"/>
    </source>
</evidence>
<evidence type="ECO:0000256" key="4">
    <source>
        <dbReference type="ARBA" id="ARBA00022840"/>
    </source>
</evidence>
<dbReference type="GO" id="GO:0051392">
    <property type="term" value="F:tRNA cytidine N4-acetyltransferase activity"/>
    <property type="evidence" value="ECO:0007669"/>
    <property type="project" value="TreeGrafter"/>
</dbReference>
<dbReference type="GO" id="GO:0005634">
    <property type="term" value="C:nucleus"/>
    <property type="evidence" value="ECO:0007669"/>
    <property type="project" value="UniProtKB-SubCell"/>
</dbReference>
<reference evidence="9" key="1">
    <citation type="submission" date="2022-10" db="EMBL/GenBank/DDBJ databases">
        <authorList>
            <person name="Chen Y."/>
            <person name="Dougan E. K."/>
            <person name="Chan C."/>
            <person name="Rhodes N."/>
            <person name="Thang M."/>
        </authorList>
    </citation>
    <scope>NUCLEOTIDE SEQUENCE</scope>
</reference>
<feature type="domain" description="TcmA/NAT10 helicase" evidence="7">
    <location>
        <begin position="253"/>
        <end position="415"/>
    </location>
</feature>
<accession>A0A9P1BR32</accession>
<evidence type="ECO:0000256" key="6">
    <source>
        <dbReference type="SAM" id="Phobius"/>
    </source>
</evidence>
<organism evidence="9">
    <name type="scientific">Cladocopium goreaui</name>
    <dbReference type="NCBI Taxonomy" id="2562237"/>
    <lineage>
        <taxon>Eukaryota</taxon>
        <taxon>Sar</taxon>
        <taxon>Alveolata</taxon>
        <taxon>Dinophyceae</taxon>
        <taxon>Suessiales</taxon>
        <taxon>Symbiodiniaceae</taxon>
        <taxon>Cladocopium</taxon>
    </lineage>
</organism>
<name>A0A9P1BR32_9DINO</name>
<dbReference type="InterPro" id="IPR027417">
    <property type="entry name" value="P-loop_NTPase"/>
</dbReference>
<dbReference type="Pfam" id="PF05127">
    <property type="entry name" value="NAT10_TcmA_helicase"/>
    <property type="match status" value="1"/>
</dbReference>
<keyword evidence="6" id="KW-0812">Transmembrane</keyword>
<evidence type="ECO:0000259" key="7">
    <source>
        <dbReference type="Pfam" id="PF05127"/>
    </source>
</evidence>
<evidence type="ECO:0000259" key="8">
    <source>
        <dbReference type="Pfam" id="PF08351"/>
    </source>
</evidence>
<dbReference type="SUPFAM" id="SSF52540">
    <property type="entry name" value="P-loop containing nucleoside triphosphate hydrolases"/>
    <property type="match status" value="1"/>
</dbReference>
<feature type="transmembrane region" description="Helical" evidence="6">
    <location>
        <begin position="445"/>
        <end position="466"/>
    </location>
</feature>
<protein>
    <submittedName>
        <fullName evidence="11">tRNA(Met) cytidine acetyltransferase TmcA</fullName>
    </submittedName>
</protein>
<dbReference type="GO" id="GO:0005524">
    <property type="term" value="F:ATP binding"/>
    <property type="evidence" value="ECO:0007669"/>
    <property type="project" value="UniProtKB-KW"/>
</dbReference>
<keyword evidence="4" id="KW-0067">ATP-binding</keyword>
<dbReference type="Gene3D" id="3.40.50.11040">
    <property type="match status" value="1"/>
</dbReference>
<evidence type="ECO:0000256" key="2">
    <source>
        <dbReference type="ARBA" id="ARBA00022679"/>
    </source>
</evidence>
<feature type="domain" description="TmcA/NAT10 N-terminal" evidence="8">
    <location>
        <begin position="126"/>
        <end position="182"/>
    </location>
</feature>
<dbReference type="EMBL" id="CAMXCT030000374">
    <property type="protein sequence ID" value="CAL4765221.1"/>
    <property type="molecule type" value="Genomic_DNA"/>
</dbReference>
<evidence type="ECO:0000313" key="11">
    <source>
        <dbReference type="EMBL" id="CAL4765221.1"/>
    </source>
</evidence>
<dbReference type="Gene3D" id="3.40.50.300">
    <property type="entry name" value="P-loop containing nucleotide triphosphate hydrolases"/>
    <property type="match status" value="1"/>
</dbReference>
<dbReference type="InterPro" id="IPR007807">
    <property type="entry name" value="TcmA/NAT10_helicase"/>
</dbReference>
<dbReference type="InterPro" id="IPR013562">
    <property type="entry name" value="TmcA/NAT10_N"/>
</dbReference>
<evidence type="ECO:0000313" key="10">
    <source>
        <dbReference type="EMBL" id="CAL1131284.1"/>
    </source>
</evidence>
<evidence type="ECO:0000313" key="12">
    <source>
        <dbReference type="Proteomes" id="UP001152797"/>
    </source>
</evidence>
<keyword evidence="12" id="KW-1185">Reference proteome</keyword>
<evidence type="ECO:0000256" key="3">
    <source>
        <dbReference type="ARBA" id="ARBA00022741"/>
    </source>
</evidence>
<comment type="caution">
    <text evidence="9">The sequence shown here is derived from an EMBL/GenBank/DDBJ whole genome shotgun (WGS) entry which is preliminary data.</text>
</comment>
<keyword evidence="6" id="KW-0472">Membrane</keyword>
<dbReference type="PANTHER" id="PTHR10925:SF5">
    <property type="entry name" value="RNA CYTIDINE ACETYLTRANSFERASE"/>
    <property type="match status" value="1"/>
</dbReference>
<dbReference type="InterPro" id="IPR032672">
    <property type="entry name" value="TmcA/NAT10/Kre33"/>
</dbReference>
<comment type="subcellular location">
    <subcellularLocation>
        <location evidence="1">Nucleus</location>
    </subcellularLocation>
</comment>
<reference evidence="10" key="2">
    <citation type="submission" date="2024-04" db="EMBL/GenBank/DDBJ databases">
        <authorList>
            <person name="Chen Y."/>
            <person name="Shah S."/>
            <person name="Dougan E. K."/>
            <person name="Thang M."/>
            <person name="Chan C."/>
        </authorList>
    </citation>
    <scope>NUCLEOTIDE SEQUENCE [LARGE SCALE GENOMIC DNA]</scope>
</reference>
<dbReference type="EMBL" id="CAMXCT010000374">
    <property type="protein sequence ID" value="CAI3977909.1"/>
    <property type="molecule type" value="Genomic_DNA"/>
</dbReference>
<keyword evidence="2" id="KW-0808">Transferase</keyword>
<dbReference type="PANTHER" id="PTHR10925">
    <property type="entry name" value="N-ACETYLTRANSFERASE 10"/>
    <property type="match status" value="1"/>
</dbReference>
<dbReference type="GO" id="GO:1990883">
    <property type="term" value="F:18S rRNA cytidine N-acetyltransferase activity"/>
    <property type="evidence" value="ECO:0007669"/>
    <property type="project" value="TreeGrafter"/>
</dbReference>
<gene>
    <name evidence="9" type="ORF">C1SCF055_LOCUS6008</name>
</gene>
<keyword evidence="6" id="KW-1133">Transmembrane helix</keyword>
<sequence>MFAVRYGRYGPQTCHVRVQGLQVGRGCRFGDFPKRHSSGLKHWTRVTRVTLSALFAAHVRRCHGRPWRSAHVADSELPAEAAPQLPPPLPPRKLIVLAGADDAGLRAMKVVEETCPFPLRTLTAKWDRPPPSSEWMGQDLDVALLFTEQLNFLDTFGAVCGALRGGGVLLLSAPPLDEWKRSAMGYQWCHELEALRQSGHEAVVQIVEEGYDAWMPPLPTPRQRTAEGIVATADQQELIEAVLRTSSSSPLFVSGRRGRGKSAALGVAAALLLRRGCDKIIVTSPSLESTQQLFNSAERAARAQSSKQDVVRKTRGLLQIAAGHLQFVAVGDLLGKEREALKSCQYLFVDEAAGLPVAEATQLLRTGKRVILATTLDGYEGSGQGFLLRALPVLQDTKKQLRHFRLHEPLRWTEGGVPRECAGGLACDGRCYFFFFFAKVGVYDIYIYIYIYIIYISRHIYIYIIIYKPPHIYIYMYLFTYVYIYIYIYIYIHRSIYIYIYIDRYSNHGENMCFLMSMLFIVLLQHEGCFHGKGFGNLTIIPRRWCPPVCNMCSLIRIHSTR</sequence>
<dbReference type="Pfam" id="PF08351">
    <property type="entry name" value="TmcA_N"/>
    <property type="match status" value="1"/>
</dbReference>
<evidence type="ECO:0000256" key="1">
    <source>
        <dbReference type="ARBA" id="ARBA00004123"/>
    </source>
</evidence>
<feature type="transmembrane region" description="Helical" evidence="6">
    <location>
        <begin position="472"/>
        <end position="492"/>
    </location>
</feature>
<dbReference type="OrthoDB" id="447286at2759"/>
<dbReference type="GO" id="GO:0051391">
    <property type="term" value="P:tRNA acetylation"/>
    <property type="evidence" value="ECO:0007669"/>
    <property type="project" value="TreeGrafter"/>
</dbReference>